<accession>R0KB30</accession>
<dbReference type="EMBL" id="KB908592">
    <property type="protein sequence ID" value="EOA86589.1"/>
    <property type="molecule type" value="Genomic_DNA"/>
</dbReference>
<feature type="compositionally biased region" description="Basic and acidic residues" evidence="2">
    <location>
        <begin position="38"/>
        <end position="50"/>
    </location>
</feature>
<evidence type="ECO:0000256" key="2">
    <source>
        <dbReference type="SAM" id="MobiDB-lite"/>
    </source>
</evidence>
<dbReference type="PANTHER" id="PTHR28265">
    <property type="entry name" value="MAINTENANCE OF TELOMERE CAPPING PROTEIN 1"/>
    <property type="match status" value="1"/>
</dbReference>
<feature type="region of interest" description="Disordered" evidence="2">
    <location>
        <begin position="1"/>
        <end position="152"/>
    </location>
</feature>
<dbReference type="Pfam" id="PF10310">
    <property type="entry name" value="DUF5427"/>
    <property type="match status" value="1"/>
</dbReference>
<dbReference type="eggNOG" id="ENOG502QU4J">
    <property type="taxonomic scope" value="Eukaryota"/>
</dbReference>
<keyword evidence="1" id="KW-0175">Coiled coil</keyword>
<feature type="compositionally biased region" description="Polar residues" evidence="2">
    <location>
        <begin position="116"/>
        <end position="126"/>
    </location>
</feature>
<dbReference type="HOGENOM" id="CLU_034224_0_1_1"/>
<dbReference type="PANTHER" id="PTHR28265:SF1">
    <property type="entry name" value="MAINTENANCE OF TELOMERE CAPPING PROTEIN 1"/>
    <property type="match status" value="1"/>
</dbReference>
<keyword evidence="4" id="KW-1185">Reference proteome</keyword>
<sequence>MPPKTADDELAELAELEKLAETPAPPPKHARGARPPRQRFETEDDALKDLDELEQLGKAPQPTVPRQTSRPNTPKVASSSASSNRRAPGVATPSSTGSARTSEDNRPSAPRKSGESTRSYHQSFVPSQDEPARQPAPEPKEEKQAGGSWWGGGWGGLVSTATAAAETARKQAEAAYQELQKNQEAQRWAEQVRGNVGALRGIGGELGKRAVPTFTNILNTLAPPISQHERLQIHITHDLIGYPSLDPLVYQTFAGVMAQVEGGDLMVIQRGSESSQRGSFDGYRGGGGSWNDGPWWRHNEKRDLGVVKGLVEGTKLARVSAESYANEFFNARGGIEEAAKHATEVLSETNPVRSSDIFIAIQAISYPEQDGLFASSSSEEKGDVEEQDDDGEQVAFAIYLHDPVHGISFKSISQSFPSKWVEWLDAPANTEVEGEEPQLPQEIQEIIESGGVDPREWVSEWMEETINLSVGIVAQRYVARRMGVGEGGLGRGKAREAVLDAGGGEAARAGII</sequence>
<protein>
    <recommendedName>
        <fullName evidence="5">Maintenance of telomere capping protein 1</fullName>
    </recommendedName>
</protein>
<evidence type="ECO:0000313" key="4">
    <source>
        <dbReference type="Proteomes" id="UP000016935"/>
    </source>
</evidence>
<dbReference type="RefSeq" id="XP_008024873.1">
    <property type="nucleotide sequence ID" value="XM_008026682.1"/>
</dbReference>
<reference evidence="3 4" key="1">
    <citation type="journal article" date="2012" name="PLoS Pathog.">
        <title>Diverse lifestyles and strategies of plant pathogenesis encoded in the genomes of eighteen Dothideomycetes fungi.</title>
        <authorList>
            <person name="Ohm R.A."/>
            <person name="Feau N."/>
            <person name="Henrissat B."/>
            <person name="Schoch C.L."/>
            <person name="Horwitz B.A."/>
            <person name="Barry K.W."/>
            <person name="Condon B.J."/>
            <person name="Copeland A.C."/>
            <person name="Dhillon B."/>
            <person name="Glaser F."/>
            <person name="Hesse C.N."/>
            <person name="Kosti I."/>
            <person name="LaButti K."/>
            <person name="Lindquist E.A."/>
            <person name="Lucas S."/>
            <person name="Salamov A.A."/>
            <person name="Bradshaw R.E."/>
            <person name="Ciuffetti L."/>
            <person name="Hamelin R.C."/>
            <person name="Kema G.H.J."/>
            <person name="Lawrence C."/>
            <person name="Scott J.A."/>
            <person name="Spatafora J.W."/>
            <person name="Turgeon B.G."/>
            <person name="de Wit P.J.G.M."/>
            <person name="Zhong S."/>
            <person name="Goodwin S.B."/>
            <person name="Grigoriev I.V."/>
        </authorList>
    </citation>
    <scope>NUCLEOTIDE SEQUENCE [LARGE SCALE GENOMIC DNA]</scope>
    <source>
        <strain evidence="4">28A</strain>
    </source>
</reference>
<dbReference type="InterPro" id="IPR018814">
    <property type="entry name" value="DUF5427"/>
</dbReference>
<dbReference type="GeneID" id="19402160"/>
<evidence type="ECO:0000256" key="1">
    <source>
        <dbReference type="SAM" id="Coils"/>
    </source>
</evidence>
<evidence type="ECO:0000313" key="3">
    <source>
        <dbReference type="EMBL" id="EOA86589.1"/>
    </source>
</evidence>
<dbReference type="OrthoDB" id="5594977at2759"/>
<proteinExistence type="predicted"/>
<name>R0KB30_EXST2</name>
<reference evidence="3 4" key="2">
    <citation type="journal article" date="2013" name="PLoS Genet.">
        <title>Comparative genome structure, secondary metabolite, and effector coding capacity across Cochliobolus pathogens.</title>
        <authorList>
            <person name="Condon B.J."/>
            <person name="Leng Y."/>
            <person name="Wu D."/>
            <person name="Bushley K.E."/>
            <person name="Ohm R.A."/>
            <person name="Otillar R."/>
            <person name="Martin J."/>
            <person name="Schackwitz W."/>
            <person name="Grimwood J."/>
            <person name="MohdZainudin N."/>
            <person name="Xue C."/>
            <person name="Wang R."/>
            <person name="Manning V.A."/>
            <person name="Dhillon B."/>
            <person name="Tu Z.J."/>
            <person name="Steffenson B.J."/>
            <person name="Salamov A."/>
            <person name="Sun H."/>
            <person name="Lowry S."/>
            <person name="LaButti K."/>
            <person name="Han J."/>
            <person name="Copeland A."/>
            <person name="Lindquist E."/>
            <person name="Barry K."/>
            <person name="Schmutz J."/>
            <person name="Baker S.E."/>
            <person name="Ciuffetti L.M."/>
            <person name="Grigoriev I.V."/>
            <person name="Zhong S."/>
            <person name="Turgeon B.G."/>
        </authorList>
    </citation>
    <scope>NUCLEOTIDE SEQUENCE [LARGE SCALE GENOMIC DNA]</scope>
    <source>
        <strain evidence="4">28A</strain>
    </source>
</reference>
<feature type="compositionally biased region" description="Polar residues" evidence="2">
    <location>
        <begin position="64"/>
        <end position="76"/>
    </location>
</feature>
<organism evidence="3 4">
    <name type="scientific">Exserohilum turcicum (strain 28A)</name>
    <name type="common">Northern leaf blight fungus</name>
    <name type="synonym">Setosphaeria turcica</name>
    <dbReference type="NCBI Taxonomy" id="671987"/>
    <lineage>
        <taxon>Eukaryota</taxon>
        <taxon>Fungi</taxon>
        <taxon>Dikarya</taxon>
        <taxon>Ascomycota</taxon>
        <taxon>Pezizomycotina</taxon>
        <taxon>Dothideomycetes</taxon>
        <taxon>Pleosporomycetidae</taxon>
        <taxon>Pleosporales</taxon>
        <taxon>Pleosporineae</taxon>
        <taxon>Pleosporaceae</taxon>
        <taxon>Exserohilum</taxon>
    </lineage>
</organism>
<dbReference type="Proteomes" id="UP000016935">
    <property type="component" value="Unassembled WGS sequence"/>
</dbReference>
<dbReference type="STRING" id="671987.R0KB30"/>
<feature type="compositionally biased region" description="Basic residues" evidence="2">
    <location>
        <begin position="28"/>
        <end position="37"/>
    </location>
</feature>
<gene>
    <name evidence="3" type="ORF">SETTUDRAFT_19104</name>
</gene>
<dbReference type="AlphaFoldDB" id="R0KB30"/>
<evidence type="ECO:0008006" key="5">
    <source>
        <dbReference type="Google" id="ProtNLM"/>
    </source>
</evidence>
<feature type="coiled-coil region" evidence="1">
    <location>
        <begin position="162"/>
        <end position="189"/>
    </location>
</feature>